<protein>
    <recommendedName>
        <fullName evidence="8">Beta-microseminoprotein</fullName>
    </recommendedName>
</protein>
<evidence type="ECO:0000313" key="6">
    <source>
        <dbReference type="EMBL" id="KAG7462528.1"/>
    </source>
</evidence>
<dbReference type="GO" id="GO:0005576">
    <property type="term" value="C:extracellular region"/>
    <property type="evidence" value="ECO:0007669"/>
    <property type="project" value="UniProtKB-SubCell"/>
</dbReference>
<comment type="caution">
    <text evidence="6">The sequence shown here is derived from an EMBL/GenBank/DDBJ whole genome shotgun (WGS) entry which is preliminary data.</text>
</comment>
<organism evidence="6 7">
    <name type="scientific">Megalops atlanticus</name>
    <name type="common">Tarpon</name>
    <name type="synonym">Clupea gigantea</name>
    <dbReference type="NCBI Taxonomy" id="7932"/>
    <lineage>
        <taxon>Eukaryota</taxon>
        <taxon>Metazoa</taxon>
        <taxon>Chordata</taxon>
        <taxon>Craniata</taxon>
        <taxon>Vertebrata</taxon>
        <taxon>Euteleostomi</taxon>
        <taxon>Actinopterygii</taxon>
        <taxon>Neopterygii</taxon>
        <taxon>Teleostei</taxon>
        <taxon>Elopiformes</taxon>
        <taxon>Megalopidae</taxon>
        <taxon>Megalops</taxon>
    </lineage>
</organism>
<evidence type="ECO:0000256" key="3">
    <source>
        <dbReference type="ARBA" id="ARBA00022525"/>
    </source>
</evidence>
<dbReference type="Pfam" id="PF05825">
    <property type="entry name" value="PSP94"/>
    <property type="match status" value="1"/>
</dbReference>
<accession>A0A9D3PKE2</accession>
<reference evidence="6" key="1">
    <citation type="submission" date="2021-01" db="EMBL/GenBank/DDBJ databases">
        <authorList>
            <person name="Zahm M."/>
            <person name="Roques C."/>
            <person name="Cabau C."/>
            <person name="Klopp C."/>
            <person name="Donnadieu C."/>
            <person name="Jouanno E."/>
            <person name="Lampietro C."/>
            <person name="Louis A."/>
            <person name="Herpin A."/>
            <person name="Echchiki A."/>
            <person name="Berthelot C."/>
            <person name="Parey E."/>
            <person name="Roest-Crollius H."/>
            <person name="Braasch I."/>
            <person name="Postlethwait J."/>
            <person name="Bobe J."/>
            <person name="Montfort J."/>
            <person name="Bouchez O."/>
            <person name="Begum T."/>
            <person name="Mejri S."/>
            <person name="Adams A."/>
            <person name="Chen W.-J."/>
            <person name="Guiguen Y."/>
        </authorList>
    </citation>
    <scope>NUCLEOTIDE SEQUENCE</scope>
    <source>
        <strain evidence="6">YG-15Mar2019-1</strain>
        <tissue evidence="6">Brain</tissue>
    </source>
</reference>
<evidence type="ECO:0000256" key="4">
    <source>
        <dbReference type="ARBA" id="ARBA00023157"/>
    </source>
</evidence>
<evidence type="ECO:0000313" key="7">
    <source>
        <dbReference type="Proteomes" id="UP001046870"/>
    </source>
</evidence>
<keyword evidence="3" id="KW-0964">Secreted</keyword>
<gene>
    <name evidence="6" type="ORF">MATL_G00185820</name>
</gene>
<dbReference type="PANTHER" id="PTHR10500:SF7">
    <property type="entry name" value="BETA-MICROSEMINOPROTEIN"/>
    <property type="match status" value="1"/>
</dbReference>
<name>A0A9D3PKE2_MEGAT</name>
<keyword evidence="5" id="KW-0732">Signal</keyword>
<dbReference type="Gene3D" id="2.60.40.1900">
    <property type="entry name" value="Beta-microseminoprotein (PSP94) domain"/>
    <property type="match status" value="1"/>
</dbReference>
<feature type="chain" id="PRO_5039527739" description="Beta-microseminoprotein" evidence="5">
    <location>
        <begin position="21"/>
        <end position="110"/>
    </location>
</feature>
<evidence type="ECO:0000256" key="2">
    <source>
        <dbReference type="ARBA" id="ARBA00010352"/>
    </source>
</evidence>
<evidence type="ECO:0008006" key="8">
    <source>
        <dbReference type="Google" id="ProtNLM"/>
    </source>
</evidence>
<keyword evidence="7" id="KW-1185">Reference proteome</keyword>
<dbReference type="AlphaFoldDB" id="A0A9D3PKE2"/>
<evidence type="ECO:0000256" key="5">
    <source>
        <dbReference type="SAM" id="SignalP"/>
    </source>
</evidence>
<dbReference type="Proteomes" id="UP001046870">
    <property type="component" value="Chromosome 16"/>
</dbReference>
<keyword evidence="4" id="KW-1015">Disulfide bond</keyword>
<proteinExistence type="inferred from homology"/>
<comment type="similarity">
    <text evidence="2">Belongs to the beta-microseminoprotein family.</text>
</comment>
<feature type="signal peptide" evidence="5">
    <location>
        <begin position="1"/>
        <end position="20"/>
    </location>
</feature>
<comment type="subcellular location">
    <subcellularLocation>
        <location evidence="1">Secreted</location>
    </subcellularLocation>
</comment>
<sequence>MRLLLFITFSALALVALCHAHCFRKQLEITDINKPPRSCKDDDGVMHRFGDAWVKDCFRCSCSLDGIRCCSMIAGLVVPPPECEVVIDEKQCTMKMVMKADKTKECDINP</sequence>
<evidence type="ECO:0000256" key="1">
    <source>
        <dbReference type="ARBA" id="ARBA00004613"/>
    </source>
</evidence>
<dbReference type="InterPro" id="IPR008735">
    <property type="entry name" value="PSP94"/>
</dbReference>
<dbReference type="PANTHER" id="PTHR10500">
    <property type="entry name" value="BETA-MICROSEMINOPROTEIN"/>
    <property type="match status" value="1"/>
</dbReference>
<dbReference type="EMBL" id="JAFDVH010000016">
    <property type="protein sequence ID" value="KAG7462528.1"/>
    <property type="molecule type" value="Genomic_DNA"/>
</dbReference>
<dbReference type="OrthoDB" id="6076852at2759"/>